<dbReference type="EMBL" id="CP066882">
    <property type="protein sequence ID" value="QYC30725.1"/>
    <property type="molecule type" value="Genomic_DNA"/>
</dbReference>
<gene>
    <name evidence="2" type="ORF">HGD80_02640</name>
</gene>
<evidence type="ECO:0000313" key="2">
    <source>
        <dbReference type="EMBL" id="QYC30725.1"/>
    </source>
</evidence>
<evidence type="ECO:0000313" key="3">
    <source>
        <dbReference type="Proteomes" id="UP000825369"/>
    </source>
</evidence>
<reference evidence="2 3" key="1">
    <citation type="journal article" date="2021" name="Mol. Plant">
        <title>Genomic insights into the fast growth of paulownias and the formation of Paulownia witches' broom.</title>
        <authorList>
            <person name="Cao Y."/>
            <person name="Sun G."/>
            <person name="Zhai X."/>
            <person name="Xu P."/>
            <person name="Ma L."/>
            <person name="Deng M."/>
            <person name="Zhao Z."/>
            <person name="Yang H."/>
            <person name="Dong Y."/>
            <person name="Shang Z."/>
            <person name="Lv Y."/>
            <person name="Yan L."/>
            <person name="Liu H."/>
            <person name="Cao X."/>
            <person name="Li B."/>
            <person name="Wang Z."/>
            <person name="Zhao X."/>
            <person name="Yu H."/>
            <person name="Wang F."/>
            <person name="Ma W."/>
            <person name="Huang J."/>
            <person name="Fan G."/>
        </authorList>
    </citation>
    <scope>NUCLEOTIDE SEQUENCE [LARGE SCALE GENOMIC DNA]</scope>
    <source>
        <strain evidence="2 3">Zhengzhou</strain>
    </source>
</reference>
<feature type="transmembrane region" description="Helical" evidence="1">
    <location>
        <begin position="15"/>
        <end position="32"/>
    </location>
</feature>
<evidence type="ECO:0000256" key="1">
    <source>
        <dbReference type="SAM" id="Phobius"/>
    </source>
</evidence>
<dbReference type="Proteomes" id="UP000825369">
    <property type="component" value="Chromosome"/>
</dbReference>
<sequence>MINIYELWQDLKSSFLLLFIFISFLGIYYLYFKIYTKLINIIFNKKFILEKGKNCIEKLKNIQKIIKELNKLENRNNLVSLIKNINNSFKFSKEKYFVSFAEISKKIQELLFGNNLPYVGLENKSKKIIAFRPKNNFSKTLNGHLTFIKNQINYFYYFYLNRKEFKRKILPHIKFIEYSFFYIEILENGYISKINFHHQEIKKIELRLLKKQNKVKFIFSLIEIKFKILKKQLFLFLKKSIFKKIVSFIITCASYIYFSKYIIFQHIVFFII</sequence>
<organism evidence="2 3">
    <name type="scientific">Paulownia witches'-broom phytoplasma</name>
    <dbReference type="NCBI Taxonomy" id="39647"/>
    <lineage>
        <taxon>Bacteria</taxon>
        <taxon>Bacillati</taxon>
        <taxon>Mycoplasmatota</taxon>
        <taxon>Mollicutes</taxon>
        <taxon>Acholeplasmatales</taxon>
        <taxon>Acholeplasmataceae</taxon>
        <taxon>Candidatus Phytoplasma</taxon>
        <taxon>16SrI (Aster yellows group)</taxon>
    </lineage>
</organism>
<keyword evidence="3" id="KW-1185">Reference proteome</keyword>
<protein>
    <submittedName>
        <fullName evidence="2">Uncharacterized protein</fullName>
    </submittedName>
</protein>
<keyword evidence="1" id="KW-0472">Membrane</keyword>
<proteinExistence type="predicted"/>
<feature type="transmembrane region" description="Helical" evidence="1">
    <location>
        <begin position="245"/>
        <end position="271"/>
    </location>
</feature>
<keyword evidence="1" id="KW-0812">Transmembrane</keyword>
<accession>A0ABX8TQ80</accession>
<name>A0ABX8TQ80_9MOLU</name>
<dbReference type="RefSeq" id="WP_219474305.1">
    <property type="nucleotide sequence ID" value="NZ_CP066882.1"/>
</dbReference>
<keyword evidence="1" id="KW-1133">Transmembrane helix</keyword>